<gene>
    <name evidence="8" type="ORF">PoB_005153800</name>
</gene>
<evidence type="ECO:0000256" key="5">
    <source>
        <dbReference type="ARBA" id="ARBA00023136"/>
    </source>
</evidence>
<reference evidence="8 9" key="1">
    <citation type="journal article" date="2021" name="Elife">
        <title>Chloroplast acquisition without the gene transfer in kleptoplastic sea slugs, Plakobranchus ocellatus.</title>
        <authorList>
            <person name="Maeda T."/>
            <person name="Takahashi S."/>
            <person name="Yoshida T."/>
            <person name="Shimamura S."/>
            <person name="Takaki Y."/>
            <person name="Nagai Y."/>
            <person name="Toyoda A."/>
            <person name="Suzuki Y."/>
            <person name="Arimoto A."/>
            <person name="Ishii H."/>
            <person name="Satoh N."/>
            <person name="Nishiyama T."/>
            <person name="Hasebe M."/>
            <person name="Maruyama T."/>
            <person name="Minagawa J."/>
            <person name="Obokata J."/>
            <person name="Shigenobu S."/>
        </authorList>
    </citation>
    <scope>NUCLEOTIDE SEQUENCE [LARGE SCALE GENOMIC DNA]</scope>
</reference>
<dbReference type="SUPFAM" id="SSF81338">
    <property type="entry name" value="Aquaporin-like"/>
    <property type="match status" value="1"/>
</dbReference>
<feature type="transmembrane region" description="Helical" evidence="7">
    <location>
        <begin position="7"/>
        <end position="27"/>
    </location>
</feature>
<protein>
    <submittedName>
        <fullName evidence="8">Aquaporin</fullName>
    </submittedName>
</protein>
<sequence length="194" mass="20782">MFSSQSIAFIIAQCAGAIGGAAVLWEITPTSWRGTLGSTVFAEDVTLIQGFFIEYVSTFILLLGVFACSDQLRTDHGGSMPLTVGLIVFMQSAWAGKPTGCSMNPARTLGPALISDTWDHHWVYWVAPTLGALSGALLYHHVLAVTSAEVEQQLPSNHQHADIEVDVPVSQKDPVSKKQGVDNAAFHNSSTVVK</sequence>
<evidence type="ECO:0000313" key="9">
    <source>
        <dbReference type="Proteomes" id="UP000735302"/>
    </source>
</evidence>
<keyword evidence="5 7" id="KW-0472">Membrane</keyword>
<dbReference type="GO" id="GO:0005886">
    <property type="term" value="C:plasma membrane"/>
    <property type="evidence" value="ECO:0007669"/>
    <property type="project" value="TreeGrafter"/>
</dbReference>
<evidence type="ECO:0000256" key="4">
    <source>
        <dbReference type="ARBA" id="ARBA00022989"/>
    </source>
</evidence>
<comment type="subcellular location">
    <subcellularLocation>
        <location evidence="1">Membrane</location>
        <topology evidence="1">Multi-pass membrane protein</topology>
    </subcellularLocation>
</comment>
<dbReference type="InterPro" id="IPR023271">
    <property type="entry name" value="Aquaporin-like"/>
</dbReference>
<comment type="caution">
    <text evidence="8">The sequence shown here is derived from an EMBL/GenBank/DDBJ whole genome shotgun (WGS) entry which is preliminary data.</text>
</comment>
<organism evidence="8 9">
    <name type="scientific">Plakobranchus ocellatus</name>
    <dbReference type="NCBI Taxonomy" id="259542"/>
    <lineage>
        <taxon>Eukaryota</taxon>
        <taxon>Metazoa</taxon>
        <taxon>Spiralia</taxon>
        <taxon>Lophotrochozoa</taxon>
        <taxon>Mollusca</taxon>
        <taxon>Gastropoda</taxon>
        <taxon>Heterobranchia</taxon>
        <taxon>Euthyneura</taxon>
        <taxon>Panpulmonata</taxon>
        <taxon>Sacoglossa</taxon>
        <taxon>Placobranchoidea</taxon>
        <taxon>Plakobranchidae</taxon>
        <taxon>Plakobranchus</taxon>
    </lineage>
</organism>
<evidence type="ECO:0000313" key="8">
    <source>
        <dbReference type="EMBL" id="GFO25033.1"/>
    </source>
</evidence>
<accession>A0AAV4C232</accession>
<feature type="transmembrane region" description="Helical" evidence="7">
    <location>
        <begin position="122"/>
        <end position="139"/>
    </location>
</feature>
<evidence type="ECO:0000256" key="3">
    <source>
        <dbReference type="ARBA" id="ARBA00022692"/>
    </source>
</evidence>
<dbReference type="GO" id="GO:0015250">
    <property type="term" value="F:water channel activity"/>
    <property type="evidence" value="ECO:0007669"/>
    <property type="project" value="TreeGrafter"/>
</dbReference>
<evidence type="ECO:0000256" key="6">
    <source>
        <dbReference type="RuleBase" id="RU000477"/>
    </source>
</evidence>
<proteinExistence type="inferred from homology"/>
<dbReference type="PRINTS" id="PR00783">
    <property type="entry name" value="MINTRINSICP"/>
</dbReference>
<feature type="transmembrane region" description="Helical" evidence="7">
    <location>
        <begin position="47"/>
        <end position="67"/>
    </location>
</feature>
<name>A0AAV4C232_9GAST</name>
<dbReference type="Gene3D" id="1.20.1080.10">
    <property type="entry name" value="Glycerol uptake facilitator protein"/>
    <property type="match status" value="1"/>
</dbReference>
<keyword evidence="3 6" id="KW-0812">Transmembrane</keyword>
<dbReference type="PANTHER" id="PTHR19139">
    <property type="entry name" value="AQUAPORIN TRANSPORTER"/>
    <property type="match status" value="1"/>
</dbReference>
<dbReference type="Pfam" id="PF00230">
    <property type="entry name" value="MIP"/>
    <property type="match status" value="1"/>
</dbReference>
<dbReference type="EMBL" id="BLXT01005682">
    <property type="protein sequence ID" value="GFO25033.1"/>
    <property type="molecule type" value="Genomic_DNA"/>
</dbReference>
<dbReference type="PANTHER" id="PTHR19139:SF199">
    <property type="entry name" value="MIP17260P"/>
    <property type="match status" value="1"/>
</dbReference>
<comment type="similarity">
    <text evidence="2 6">Belongs to the MIP/aquaporin (TC 1.A.8) family.</text>
</comment>
<evidence type="ECO:0000256" key="1">
    <source>
        <dbReference type="ARBA" id="ARBA00004141"/>
    </source>
</evidence>
<dbReference type="InterPro" id="IPR034294">
    <property type="entry name" value="Aquaporin_transptr"/>
</dbReference>
<dbReference type="InterPro" id="IPR000425">
    <property type="entry name" value="MIP"/>
</dbReference>
<keyword evidence="9" id="KW-1185">Reference proteome</keyword>
<evidence type="ECO:0000256" key="2">
    <source>
        <dbReference type="ARBA" id="ARBA00006175"/>
    </source>
</evidence>
<keyword evidence="4 7" id="KW-1133">Transmembrane helix</keyword>
<dbReference type="AlphaFoldDB" id="A0AAV4C232"/>
<keyword evidence="6" id="KW-0813">Transport</keyword>
<dbReference type="Proteomes" id="UP000735302">
    <property type="component" value="Unassembled WGS sequence"/>
</dbReference>
<evidence type="ECO:0000256" key="7">
    <source>
        <dbReference type="SAM" id="Phobius"/>
    </source>
</evidence>
<feature type="transmembrane region" description="Helical" evidence="7">
    <location>
        <begin position="79"/>
        <end position="96"/>
    </location>
</feature>